<feature type="signal peptide" evidence="2">
    <location>
        <begin position="1"/>
        <end position="29"/>
    </location>
</feature>
<dbReference type="PANTHER" id="PTHR46928:SF1">
    <property type="entry name" value="MESENCHYME-SPECIFIC CELL SURFACE GLYCOPROTEIN"/>
    <property type="match status" value="1"/>
</dbReference>
<protein>
    <submittedName>
        <fullName evidence="4">DNA-binding beta-propeller fold protein YncE</fullName>
    </submittedName>
</protein>
<dbReference type="PANTHER" id="PTHR46928">
    <property type="entry name" value="MESENCHYME-SPECIFIC CELL SURFACE GLYCOPROTEIN"/>
    <property type="match status" value="1"/>
</dbReference>
<dbReference type="InterPro" id="IPR001119">
    <property type="entry name" value="SLH_dom"/>
</dbReference>
<feature type="domain" description="SLH" evidence="3">
    <location>
        <begin position="656"/>
        <end position="710"/>
    </location>
</feature>
<dbReference type="PROSITE" id="PS51272">
    <property type="entry name" value="SLH"/>
    <property type="match status" value="3"/>
</dbReference>
<evidence type="ECO:0000259" key="3">
    <source>
        <dbReference type="PROSITE" id="PS51272"/>
    </source>
</evidence>
<evidence type="ECO:0000256" key="1">
    <source>
        <dbReference type="ARBA" id="ARBA00022729"/>
    </source>
</evidence>
<accession>A0ABR6CPW4</accession>
<organism evidence="4 5">
    <name type="scientific">Peribacillus huizhouensis</name>
    <dbReference type="NCBI Taxonomy" id="1501239"/>
    <lineage>
        <taxon>Bacteria</taxon>
        <taxon>Bacillati</taxon>
        <taxon>Bacillota</taxon>
        <taxon>Bacilli</taxon>
        <taxon>Bacillales</taxon>
        <taxon>Bacillaceae</taxon>
        <taxon>Peribacillus</taxon>
    </lineage>
</organism>
<dbReference type="NCBIfam" id="NF038117">
    <property type="entry name" value="choice_anch_I"/>
    <property type="match status" value="1"/>
</dbReference>
<name>A0ABR6CPW4_9BACI</name>
<dbReference type="Proteomes" id="UP000626697">
    <property type="component" value="Unassembled WGS sequence"/>
</dbReference>
<dbReference type="InterPro" id="IPR052956">
    <property type="entry name" value="Mesenchyme-surface_protein"/>
</dbReference>
<dbReference type="RefSeq" id="WP_182502491.1">
    <property type="nucleotide sequence ID" value="NZ_JACJHX010000005.1"/>
</dbReference>
<sequence>MSKYINSKSLFALSMAGAVVVAPSNLVDAADHEYKLSLDARYDSGVQNADGGTTEIVSYNKHNHSTYVVNGKTKKVEAISLKYSDKSALALKPFLSIDIAELLKTVDANFQYGDLTSIAVHPNENVIAVSVQAEGYNDYGYAVFLTGDGKLLNAVKVGAQPDNITFSPDGTKALTANEGEPRGGYGANIVDPQGTISVIDVSKGFKNTKTETITFEAYDSAEKRAGLVKKQVILKKDTAPSVDLEPEYIAVSDDSKYAYVTLQENNAIAKINLTSSEVVSIDGLGFKDFSVKGNEIDLRKDKQIKIQNENYFGIYMPDGMTIYSVNGKNYLVTANEGDAREWGEEDTENFHLNEIEKEVDGNEIVFYDTTDYDGFESGYEYIFGGRSFSIIDADTMEVVYDSGSDFERITAQFYPEYFNSSNDNVKLDNRSGKKGPEPEDVKVGKIGDEIFAFIGLERIGGVMMYNVTDPSNVKFVDYLNLRDFSEDIAGDVSPEGLAFVPGSNAQLVVGHEVSGTVTVLNLLAEEEKAPEITVNFKDIEKHWAKDSIITVTKAGLFSGVTEQTFAPNKSFTRGQAAVVLNRLAGGVKASTNPTYKDVNSSSPFANGIAWATEKQIIKGVNQTTFAPNKSITREEFALAIYNYLVQNGQSFDVSKTTVYKDDKKMNADAKQAVYALQSKGLMLGSSGSFHPKQSLTRAEASTVLAQLIEK</sequence>
<reference evidence="4 5" key="1">
    <citation type="submission" date="2020-08" db="EMBL/GenBank/DDBJ databases">
        <title>Genomic Encyclopedia of Type Strains, Phase IV (KMG-IV): sequencing the most valuable type-strain genomes for metagenomic binning, comparative biology and taxonomic classification.</title>
        <authorList>
            <person name="Goeker M."/>
        </authorList>
    </citation>
    <scope>NUCLEOTIDE SEQUENCE [LARGE SCALE GENOMIC DNA]</scope>
    <source>
        <strain evidence="4 5">DSM 105481</strain>
    </source>
</reference>
<dbReference type="Gene3D" id="2.130.10.10">
    <property type="entry name" value="YVTN repeat-like/Quinoprotein amine dehydrogenase"/>
    <property type="match status" value="1"/>
</dbReference>
<evidence type="ECO:0000256" key="2">
    <source>
        <dbReference type="SAM" id="SignalP"/>
    </source>
</evidence>
<evidence type="ECO:0000313" key="5">
    <source>
        <dbReference type="Proteomes" id="UP000626697"/>
    </source>
</evidence>
<dbReference type="InterPro" id="IPR055188">
    <property type="entry name" value="Choice_anch_I"/>
</dbReference>
<keyword evidence="5" id="KW-1185">Reference proteome</keyword>
<dbReference type="GO" id="GO:0003677">
    <property type="term" value="F:DNA binding"/>
    <property type="evidence" value="ECO:0007669"/>
    <property type="project" value="UniProtKB-KW"/>
</dbReference>
<dbReference type="Pfam" id="PF22494">
    <property type="entry name" value="choice_anch_I"/>
    <property type="match status" value="2"/>
</dbReference>
<gene>
    <name evidence="4" type="ORF">HNP81_001983</name>
</gene>
<dbReference type="Pfam" id="PF00395">
    <property type="entry name" value="SLH"/>
    <property type="match status" value="3"/>
</dbReference>
<dbReference type="SUPFAM" id="SSF75011">
    <property type="entry name" value="3-carboxy-cis,cis-mucoante lactonizing enzyme"/>
    <property type="match status" value="1"/>
</dbReference>
<comment type="caution">
    <text evidence="4">The sequence shown here is derived from an EMBL/GenBank/DDBJ whole genome shotgun (WGS) entry which is preliminary data.</text>
</comment>
<keyword evidence="4" id="KW-0238">DNA-binding</keyword>
<dbReference type="EMBL" id="JACJHX010000005">
    <property type="protein sequence ID" value="MBA9026698.1"/>
    <property type="molecule type" value="Genomic_DNA"/>
</dbReference>
<keyword evidence="1 2" id="KW-0732">Signal</keyword>
<dbReference type="InterPro" id="IPR015943">
    <property type="entry name" value="WD40/YVTN_repeat-like_dom_sf"/>
</dbReference>
<proteinExistence type="predicted"/>
<feature type="chain" id="PRO_5046854765" evidence="2">
    <location>
        <begin position="30"/>
        <end position="710"/>
    </location>
</feature>
<feature type="domain" description="SLH" evidence="3">
    <location>
        <begin position="595"/>
        <end position="654"/>
    </location>
</feature>
<evidence type="ECO:0000313" key="4">
    <source>
        <dbReference type="EMBL" id="MBA9026698.1"/>
    </source>
</evidence>
<feature type="domain" description="SLH" evidence="3">
    <location>
        <begin position="531"/>
        <end position="594"/>
    </location>
</feature>